<dbReference type="InterPro" id="IPR005950">
    <property type="entry name" value="ModA"/>
</dbReference>
<keyword evidence="6" id="KW-1185">Reference proteome</keyword>
<comment type="similarity">
    <text evidence="1">Belongs to the bacterial solute-binding protein ModA family.</text>
</comment>
<dbReference type="SUPFAM" id="SSF53850">
    <property type="entry name" value="Periplasmic binding protein-like II"/>
    <property type="match status" value="1"/>
</dbReference>
<evidence type="ECO:0000256" key="3">
    <source>
        <dbReference type="ARBA" id="ARBA00022729"/>
    </source>
</evidence>
<organism evidence="5 6">
    <name type="scientific">Virgibacillus natechei</name>
    <dbReference type="NCBI Taxonomy" id="1216297"/>
    <lineage>
        <taxon>Bacteria</taxon>
        <taxon>Bacillati</taxon>
        <taxon>Bacillota</taxon>
        <taxon>Bacilli</taxon>
        <taxon>Bacillales</taxon>
        <taxon>Bacillaceae</taxon>
        <taxon>Virgibacillus</taxon>
    </lineage>
</organism>
<dbReference type="PROSITE" id="PS51257">
    <property type="entry name" value="PROKAR_LIPOPROTEIN"/>
    <property type="match status" value="1"/>
</dbReference>
<dbReference type="Proteomes" id="UP001519345">
    <property type="component" value="Unassembled WGS sequence"/>
</dbReference>
<protein>
    <submittedName>
        <fullName evidence="5">Molybdate transport system substrate-binding protein</fullName>
    </submittedName>
</protein>
<name>A0ABS4IG22_9BACI</name>
<dbReference type="Pfam" id="PF13531">
    <property type="entry name" value="SBP_bac_11"/>
    <property type="match status" value="1"/>
</dbReference>
<evidence type="ECO:0000256" key="2">
    <source>
        <dbReference type="ARBA" id="ARBA00022723"/>
    </source>
</evidence>
<evidence type="ECO:0000313" key="5">
    <source>
        <dbReference type="EMBL" id="MBP1969892.1"/>
    </source>
</evidence>
<comment type="caution">
    <text evidence="5">The sequence shown here is derived from an EMBL/GenBank/DDBJ whole genome shotgun (WGS) entry which is preliminary data.</text>
</comment>
<keyword evidence="3 4" id="KW-0732">Signal</keyword>
<proteinExistence type="inferred from homology"/>
<dbReference type="NCBIfam" id="TIGR01256">
    <property type="entry name" value="modA"/>
    <property type="match status" value="1"/>
</dbReference>
<evidence type="ECO:0000256" key="4">
    <source>
        <dbReference type="SAM" id="SignalP"/>
    </source>
</evidence>
<dbReference type="PANTHER" id="PTHR30632">
    <property type="entry name" value="MOLYBDATE-BINDING PERIPLASMIC PROTEIN"/>
    <property type="match status" value="1"/>
</dbReference>
<accession>A0ABS4IG22</accession>
<dbReference type="PANTHER" id="PTHR30632:SF0">
    <property type="entry name" value="SULFATE-BINDING PROTEIN"/>
    <property type="match status" value="1"/>
</dbReference>
<evidence type="ECO:0000313" key="6">
    <source>
        <dbReference type="Proteomes" id="UP001519345"/>
    </source>
</evidence>
<evidence type="ECO:0000256" key="1">
    <source>
        <dbReference type="ARBA" id="ARBA00009175"/>
    </source>
</evidence>
<dbReference type="PIRSF" id="PIRSF004846">
    <property type="entry name" value="ModA"/>
    <property type="match status" value="1"/>
</dbReference>
<sequence>MKIIKCFSLLALLVVAGCGQASEANNTTTKLTVSAASSMMESLMEVKEIVEAEYPAIEITYNFGGSGTLRRQIEQGAPIDLFFSASKRDYEALKGEGLIRNGSAILENKLVMITSDQVPLDSVEEFFQSDKKMAIGTPVAVPAGTYSQQALEEMGMWEKLEDRLIFTKDVQQVLTYVEEGNVDVGMVYLSDVRGVENIEVLEVVDPNYHPPIEYFAASIQNGDDQKVEAIETFYDYVQSDKSMKLFERYGFQTTSRENE</sequence>
<dbReference type="EMBL" id="JAGGKX010000009">
    <property type="protein sequence ID" value="MBP1969892.1"/>
    <property type="molecule type" value="Genomic_DNA"/>
</dbReference>
<dbReference type="Gene3D" id="3.40.190.10">
    <property type="entry name" value="Periplasmic binding protein-like II"/>
    <property type="match status" value="2"/>
</dbReference>
<feature type="signal peptide" evidence="4">
    <location>
        <begin position="1"/>
        <end position="21"/>
    </location>
</feature>
<dbReference type="InterPro" id="IPR050682">
    <property type="entry name" value="ModA/WtpA"/>
</dbReference>
<reference evidence="5 6" key="1">
    <citation type="submission" date="2021-03" db="EMBL/GenBank/DDBJ databases">
        <title>Genomic Encyclopedia of Type Strains, Phase IV (KMG-IV): sequencing the most valuable type-strain genomes for metagenomic binning, comparative biology and taxonomic classification.</title>
        <authorList>
            <person name="Goeker M."/>
        </authorList>
    </citation>
    <scope>NUCLEOTIDE SEQUENCE [LARGE SCALE GENOMIC DNA]</scope>
    <source>
        <strain evidence="5 6">DSM 25609</strain>
    </source>
</reference>
<feature type="chain" id="PRO_5045679185" evidence="4">
    <location>
        <begin position="22"/>
        <end position="259"/>
    </location>
</feature>
<dbReference type="RefSeq" id="WP_209463062.1">
    <property type="nucleotide sequence ID" value="NZ_CP110224.1"/>
</dbReference>
<keyword evidence="2" id="KW-0479">Metal-binding</keyword>
<gene>
    <name evidence="5" type="ORF">J2Z83_002000</name>
</gene>